<proteinExistence type="predicted"/>
<organism evidence="1 2">
    <name type="scientific">Sphingosinicella microcystinivorans</name>
    <dbReference type="NCBI Taxonomy" id="335406"/>
    <lineage>
        <taxon>Bacteria</taxon>
        <taxon>Pseudomonadati</taxon>
        <taxon>Pseudomonadota</taxon>
        <taxon>Alphaproteobacteria</taxon>
        <taxon>Sphingomonadales</taxon>
        <taxon>Sphingosinicellaceae</taxon>
        <taxon>Sphingosinicella</taxon>
    </lineage>
</organism>
<dbReference type="Proteomes" id="UP000276029">
    <property type="component" value="Unassembled WGS sequence"/>
</dbReference>
<evidence type="ECO:0000313" key="1">
    <source>
        <dbReference type="EMBL" id="RKS89246.1"/>
    </source>
</evidence>
<evidence type="ECO:0000313" key="2">
    <source>
        <dbReference type="Proteomes" id="UP000276029"/>
    </source>
</evidence>
<accession>A0ABX9SZJ2</accession>
<gene>
    <name evidence="1" type="ORF">DFR51_2461</name>
</gene>
<keyword evidence="2" id="KW-1185">Reference proteome</keyword>
<sequence length="44" mass="4912">MDQLVIGAEIEFAGLRDGLSFDWASAILMWRFTDPEEKPVGLVS</sequence>
<dbReference type="EMBL" id="RBWX01000008">
    <property type="protein sequence ID" value="RKS89246.1"/>
    <property type="molecule type" value="Genomic_DNA"/>
</dbReference>
<protein>
    <submittedName>
        <fullName evidence="1">Uncharacterized protein</fullName>
    </submittedName>
</protein>
<comment type="caution">
    <text evidence="1">The sequence shown here is derived from an EMBL/GenBank/DDBJ whole genome shotgun (WGS) entry which is preliminary data.</text>
</comment>
<reference evidence="1 2" key="1">
    <citation type="submission" date="2018-10" db="EMBL/GenBank/DDBJ databases">
        <title>Genomic Encyclopedia of Type Strains, Phase IV (KMG-IV): sequencing the most valuable type-strain genomes for metagenomic binning, comparative biology and taxonomic classification.</title>
        <authorList>
            <person name="Goeker M."/>
        </authorList>
    </citation>
    <scope>NUCLEOTIDE SEQUENCE [LARGE SCALE GENOMIC DNA]</scope>
    <source>
        <strain evidence="1 2">DSM 19791</strain>
    </source>
</reference>
<name>A0ABX9SZJ2_SPHMI</name>